<dbReference type="AlphaFoldDB" id="A0AB34IVY4"/>
<gene>
    <name evidence="2" type="ORF">AB1Y20_008122</name>
</gene>
<comment type="caution">
    <text evidence="2">The sequence shown here is derived from an EMBL/GenBank/DDBJ whole genome shotgun (WGS) entry which is preliminary data.</text>
</comment>
<sequence>MLSPPPPRCLLEWTPWGEDRVMGLNHQLASLSCALAEAAFLNRTLVFPARLCLDARHEARSPRAPRPLDPACSLLLPSRRLVRGYSVPTASLLDLAALSRLAPLALAPLPRPANATPPAAPLVTRAYTSARVAAELPCAAAPLVVRRVASFWFRPCAYRIADTAALAARIAAALALPAERLPPHAELLPHMLRSGLFYAARLKRAARRVRMALGARGEYAAVHVRRSDKFTTDCNMAQFRRAECKQMEIDTRPEMLSAALSLWYPNGSRLYISSTEAPPYFAALRPKFELFMPEDFPAELESITDNYALYAVETLLLFGASSVVQTFGHATSWFSTACFPARLLAINGNIHRGKVASQRTGANTEGSSIQVECVGRMSARVNGVVYSSACTANPPCGTMSFIPGKGERPHGCGTLWHNAKLRSRSDPAPQRDCRS</sequence>
<keyword evidence="3" id="KW-1185">Reference proteome</keyword>
<dbReference type="PANTHER" id="PTHR31469:SF8">
    <property type="entry name" value="OS07G0641000 PROTEIN"/>
    <property type="match status" value="1"/>
</dbReference>
<dbReference type="Pfam" id="PF23272">
    <property type="entry name" value="DUF7075"/>
    <property type="match status" value="1"/>
</dbReference>
<organism evidence="2 3">
    <name type="scientific">Prymnesium parvum</name>
    <name type="common">Toxic golden alga</name>
    <dbReference type="NCBI Taxonomy" id="97485"/>
    <lineage>
        <taxon>Eukaryota</taxon>
        <taxon>Haptista</taxon>
        <taxon>Haptophyta</taxon>
        <taxon>Prymnesiophyceae</taxon>
        <taxon>Prymnesiales</taxon>
        <taxon>Prymnesiaceae</taxon>
        <taxon>Prymnesium</taxon>
    </lineage>
</organism>
<dbReference type="InterPro" id="IPR055503">
    <property type="entry name" value="DUF7075"/>
</dbReference>
<dbReference type="PANTHER" id="PTHR31469">
    <property type="entry name" value="OS07G0633600 PROTEIN"/>
    <property type="match status" value="1"/>
</dbReference>
<dbReference type="Proteomes" id="UP001515480">
    <property type="component" value="Unassembled WGS sequence"/>
</dbReference>
<feature type="domain" description="DUF7075" evidence="1">
    <location>
        <begin position="17"/>
        <end position="59"/>
    </location>
</feature>
<protein>
    <recommendedName>
        <fullName evidence="1">DUF7075 domain-containing protein</fullName>
    </recommendedName>
</protein>
<evidence type="ECO:0000313" key="2">
    <source>
        <dbReference type="EMBL" id="KAL1507274.1"/>
    </source>
</evidence>
<accession>A0AB34IVY4</accession>
<proteinExistence type="predicted"/>
<evidence type="ECO:0000313" key="3">
    <source>
        <dbReference type="Proteomes" id="UP001515480"/>
    </source>
</evidence>
<evidence type="ECO:0000259" key="1">
    <source>
        <dbReference type="Pfam" id="PF23272"/>
    </source>
</evidence>
<name>A0AB34IVY4_PRYPA</name>
<dbReference type="EMBL" id="JBGBPQ010000018">
    <property type="protein sequence ID" value="KAL1507274.1"/>
    <property type="molecule type" value="Genomic_DNA"/>
</dbReference>
<reference evidence="2 3" key="1">
    <citation type="journal article" date="2024" name="Science">
        <title>Giant polyketide synthase enzymes in the biosynthesis of giant marine polyether toxins.</title>
        <authorList>
            <person name="Fallon T.R."/>
            <person name="Shende V.V."/>
            <person name="Wierzbicki I.H."/>
            <person name="Pendleton A.L."/>
            <person name="Watervoot N.F."/>
            <person name="Auber R.P."/>
            <person name="Gonzalez D.J."/>
            <person name="Wisecaver J.H."/>
            <person name="Moore B.S."/>
        </authorList>
    </citation>
    <scope>NUCLEOTIDE SEQUENCE [LARGE SCALE GENOMIC DNA]</scope>
    <source>
        <strain evidence="2 3">12B1</strain>
    </source>
</reference>